<accession>A0A1E8PY14</accession>
<dbReference type="OrthoDB" id="4641291at2"/>
<reference evidence="2 3" key="1">
    <citation type="submission" date="2016-09" db="EMBL/GenBank/DDBJ databases">
        <title>genome sequence of Mycobacterium sp. 739 SCH.</title>
        <authorList>
            <person name="Greninger A.L."/>
            <person name="Qin X."/>
            <person name="Jerome K."/>
            <person name="Vora S."/>
            <person name="Quinn K."/>
        </authorList>
    </citation>
    <scope>NUCLEOTIDE SEQUENCE [LARGE SCALE GENOMIC DNA]</scope>
    <source>
        <strain evidence="2 3">SCH</strain>
    </source>
</reference>
<dbReference type="RefSeq" id="WP_070355698.1">
    <property type="nucleotide sequence ID" value="NZ_CP043474.1"/>
</dbReference>
<gene>
    <name evidence="2" type="ORF">BEL07_24685</name>
</gene>
<evidence type="ECO:0000256" key="1">
    <source>
        <dbReference type="SAM" id="Phobius"/>
    </source>
</evidence>
<organism evidence="2 3">
    <name type="scientific">Mycolicibacterium grossiae</name>
    <dbReference type="NCBI Taxonomy" id="1552759"/>
    <lineage>
        <taxon>Bacteria</taxon>
        <taxon>Bacillati</taxon>
        <taxon>Actinomycetota</taxon>
        <taxon>Actinomycetes</taxon>
        <taxon>Mycobacteriales</taxon>
        <taxon>Mycobacteriaceae</taxon>
        <taxon>Mycolicibacterium</taxon>
    </lineage>
</organism>
<keyword evidence="3" id="KW-1185">Reference proteome</keyword>
<evidence type="ECO:0000313" key="2">
    <source>
        <dbReference type="EMBL" id="OFJ51081.1"/>
    </source>
</evidence>
<proteinExistence type="predicted"/>
<dbReference type="Proteomes" id="UP000178953">
    <property type="component" value="Unassembled WGS sequence"/>
</dbReference>
<evidence type="ECO:0000313" key="3">
    <source>
        <dbReference type="Proteomes" id="UP000178953"/>
    </source>
</evidence>
<dbReference type="EMBL" id="MCHX01000080">
    <property type="protein sequence ID" value="OFJ51081.1"/>
    <property type="molecule type" value="Genomic_DNA"/>
</dbReference>
<feature type="transmembrane region" description="Helical" evidence="1">
    <location>
        <begin position="72"/>
        <end position="96"/>
    </location>
</feature>
<protein>
    <submittedName>
        <fullName evidence="2">Uncharacterized protein</fullName>
    </submittedName>
</protein>
<keyword evidence="1" id="KW-1133">Transmembrane helix</keyword>
<sequence length="97" mass="10312">MSTQLVVGWLLLLAAVLVFVGAFVVRALLGRTRDTGVVRRGIRALRATVVGRVLFGPVAGDALDDEELDQMVLMPALTVSCGLVLTSIFLLGYAILT</sequence>
<name>A0A1E8PY14_9MYCO</name>
<feature type="transmembrane region" description="Helical" evidence="1">
    <location>
        <begin position="6"/>
        <end position="29"/>
    </location>
</feature>
<comment type="caution">
    <text evidence="2">The sequence shown here is derived from an EMBL/GenBank/DDBJ whole genome shotgun (WGS) entry which is preliminary data.</text>
</comment>
<dbReference type="AlphaFoldDB" id="A0A1E8PY14"/>
<keyword evidence="1" id="KW-0812">Transmembrane</keyword>
<keyword evidence="1" id="KW-0472">Membrane</keyword>